<organism evidence="1 2">
    <name type="scientific">Batillaria attramentaria</name>
    <dbReference type="NCBI Taxonomy" id="370345"/>
    <lineage>
        <taxon>Eukaryota</taxon>
        <taxon>Metazoa</taxon>
        <taxon>Spiralia</taxon>
        <taxon>Lophotrochozoa</taxon>
        <taxon>Mollusca</taxon>
        <taxon>Gastropoda</taxon>
        <taxon>Caenogastropoda</taxon>
        <taxon>Sorbeoconcha</taxon>
        <taxon>Cerithioidea</taxon>
        <taxon>Batillariidae</taxon>
        <taxon>Batillaria</taxon>
    </lineage>
</organism>
<comment type="caution">
    <text evidence="1">The sequence shown here is derived from an EMBL/GenBank/DDBJ whole genome shotgun (WGS) entry which is preliminary data.</text>
</comment>
<gene>
    <name evidence="1" type="ORF">BaRGS_00013271</name>
</gene>
<evidence type="ECO:0000313" key="1">
    <source>
        <dbReference type="EMBL" id="KAK7495573.1"/>
    </source>
</evidence>
<name>A0ABD0L8G7_9CAEN</name>
<dbReference type="Proteomes" id="UP001519460">
    <property type="component" value="Unassembled WGS sequence"/>
</dbReference>
<accession>A0ABD0L8G7</accession>
<sequence>MNKNYSGECLMLRKYSPQPKSTAGRTTCDAGHRSPTMTYIQLPRNVRLDHATLTGRSGEAYTDRQEQWNLGTCKNIGPKRISHVCFKRHKSGVDEHQAAEEQGFVLPPICQYLTHTDLRNALLIEKCSIRNLALLPGSMVNKTINAQVQEATTPCDLPHNEHTDATLTCRKCASFYDKYIDIEGEKLERAIQQQSSSKVWHDYKHKTMHFLCLVRREPHTVVQYM</sequence>
<proteinExistence type="predicted"/>
<dbReference type="AlphaFoldDB" id="A0ABD0L8G7"/>
<keyword evidence="2" id="KW-1185">Reference proteome</keyword>
<protein>
    <submittedName>
        <fullName evidence="1">Uncharacterized protein</fullName>
    </submittedName>
</protein>
<reference evidence="1 2" key="1">
    <citation type="journal article" date="2023" name="Sci. Data">
        <title>Genome assembly of the Korean intertidal mud-creeper Batillaria attramentaria.</title>
        <authorList>
            <person name="Patra A.K."/>
            <person name="Ho P.T."/>
            <person name="Jun S."/>
            <person name="Lee S.J."/>
            <person name="Kim Y."/>
            <person name="Won Y.J."/>
        </authorList>
    </citation>
    <scope>NUCLEOTIDE SEQUENCE [LARGE SCALE GENOMIC DNA]</scope>
    <source>
        <strain evidence="1">Wonlab-2016</strain>
    </source>
</reference>
<evidence type="ECO:0000313" key="2">
    <source>
        <dbReference type="Proteomes" id="UP001519460"/>
    </source>
</evidence>
<dbReference type="EMBL" id="JACVVK020000074">
    <property type="protein sequence ID" value="KAK7495573.1"/>
    <property type="molecule type" value="Genomic_DNA"/>
</dbReference>